<feature type="domain" description="Peptidase S8/S53" evidence="9">
    <location>
        <begin position="93"/>
        <end position="328"/>
    </location>
</feature>
<dbReference type="GO" id="GO:0004252">
    <property type="term" value="F:serine-type endopeptidase activity"/>
    <property type="evidence" value="ECO:0007669"/>
    <property type="project" value="InterPro"/>
</dbReference>
<keyword evidence="3" id="KW-0378">Hydrolase</keyword>
<dbReference type="InterPro" id="IPR015500">
    <property type="entry name" value="Peptidase_S8_subtilisin-rel"/>
</dbReference>
<dbReference type="EMBL" id="VIWT01000001">
    <property type="protein sequence ID" value="TWF97223.1"/>
    <property type="molecule type" value="Genomic_DNA"/>
</dbReference>
<dbReference type="Proteomes" id="UP000317940">
    <property type="component" value="Unassembled WGS sequence"/>
</dbReference>
<dbReference type="InterPro" id="IPR050131">
    <property type="entry name" value="Peptidase_S8_subtilisin-like"/>
</dbReference>
<feature type="compositionally biased region" description="Low complexity" evidence="6">
    <location>
        <begin position="345"/>
        <end position="364"/>
    </location>
</feature>
<name>A0A561UCW9_9ACTN</name>
<dbReference type="PANTHER" id="PTHR43806:SF11">
    <property type="entry name" value="CEREVISIN-RELATED"/>
    <property type="match status" value="1"/>
</dbReference>
<keyword evidence="11" id="KW-1185">Reference proteome</keyword>
<organism evidence="10 11">
    <name type="scientific">Kitasatospora viridis</name>
    <dbReference type="NCBI Taxonomy" id="281105"/>
    <lineage>
        <taxon>Bacteria</taxon>
        <taxon>Bacillati</taxon>
        <taxon>Actinomycetota</taxon>
        <taxon>Actinomycetes</taxon>
        <taxon>Kitasatosporales</taxon>
        <taxon>Streptomycetaceae</taxon>
        <taxon>Kitasatospora</taxon>
    </lineage>
</organism>
<evidence type="ECO:0000259" key="9">
    <source>
        <dbReference type="Pfam" id="PF00082"/>
    </source>
</evidence>
<evidence type="ECO:0000256" key="2">
    <source>
        <dbReference type="ARBA" id="ARBA00022670"/>
    </source>
</evidence>
<accession>A0A561UCW9</accession>
<dbReference type="GO" id="GO:0006508">
    <property type="term" value="P:proteolysis"/>
    <property type="evidence" value="ECO:0007669"/>
    <property type="project" value="UniProtKB-KW"/>
</dbReference>
<keyword evidence="2" id="KW-0645">Protease</keyword>
<keyword evidence="7" id="KW-1133">Transmembrane helix</keyword>
<evidence type="ECO:0000256" key="1">
    <source>
        <dbReference type="ARBA" id="ARBA00011073"/>
    </source>
</evidence>
<comment type="similarity">
    <text evidence="1 5">Belongs to the peptidase S8 family.</text>
</comment>
<keyword evidence="7" id="KW-0472">Membrane</keyword>
<reference evidence="10 11" key="1">
    <citation type="submission" date="2019-06" db="EMBL/GenBank/DDBJ databases">
        <title>Sequencing the genomes of 1000 actinobacteria strains.</title>
        <authorList>
            <person name="Klenk H.-P."/>
        </authorList>
    </citation>
    <scope>NUCLEOTIDE SEQUENCE [LARGE SCALE GENOMIC DNA]</scope>
    <source>
        <strain evidence="10 11">DSM 44826</strain>
    </source>
</reference>
<evidence type="ECO:0000256" key="6">
    <source>
        <dbReference type="SAM" id="MobiDB-lite"/>
    </source>
</evidence>
<dbReference type="InterPro" id="IPR000209">
    <property type="entry name" value="Peptidase_S8/S53_dom"/>
</dbReference>
<evidence type="ECO:0000256" key="4">
    <source>
        <dbReference type="ARBA" id="ARBA00022825"/>
    </source>
</evidence>
<dbReference type="Gene3D" id="3.40.50.200">
    <property type="entry name" value="Peptidase S8/S53 domain"/>
    <property type="match status" value="1"/>
</dbReference>
<evidence type="ECO:0000256" key="3">
    <source>
        <dbReference type="ARBA" id="ARBA00022801"/>
    </source>
</evidence>
<keyword evidence="7" id="KW-0812">Transmembrane</keyword>
<keyword evidence="8" id="KW-0732">Signal</keyword>
<dbReference type="AlphaFoldDB" id="A0A561UCW9"/>
<dbReference type="InterPro" id="IPR036852">
    <property type="entry name" value="Peptidase_S8/S53_dom_sf"/>
</dbReference>
<evidence type="ECO:0000313" key="11">
    <source>
        <dbReference type="Proteomes" id="UP000317940"/>
    </source>
</evidence>
<keyword evidence="4" id="KW-0720">Serine protease</keyword>
<feature type="region of interest" description="Disordered" evidence="6">
    <location>
        <begin position="345"/>
        <end position="370"/>
    </location>
</feature>
<comment type="caution">
    <text evidence="5">Lacks conserved residue(s) required for the propagation of feature annotation.</text>
</comment>
<dbReference type="SUPFAM" id="SSF52743">
    <property type="entry name" value="Subtilisin-like"/>
    <property type="match status" value="1"/>
</dbReference>
<evidence type="ECO:0000256" key="8">
    <source>
        <dbReference type="SAM" id="SignalP"/>
    </source>
</evidence>
<dbReference type="Pfam" id="PF00082">
    <property type="entry name" value="Peptidase_S8"/>
    <property type="match status" value="1"/>
</dbReference>
<dbReference type="PRINTS" id="PR00723">
    <property type="entry name" value="SUBTILISIN"/>
</dbReference>
<evidence type="ECO:0000313" key="10">
    <source>
        <dbReference type="EMBL" id="TWF97223.1"/>
    </source>
</evidence>
<dbReference type="PROSITE" id="PS51892">
    <property type="entry name" value="SUBTILASE"/>
    <property type="match status" value="1"/>
</dbReference>
<protein>
    <submittedName>
        <fullName evidence="10">Subtilase family protein</fullName>
    </submittedName>
</protein>
<proteinExistence type="inferred from homology"/>
<feature type="signal peptide" evidence="8">
    <location>
        <begin position="1"/>
        <end position="42"/>
    </location>
</feature>
<comment type="caution">
    <text evidence="10">The sequence shown here is derived from an EMBL/GenBank/DDBJ whole genome shotgun (WGS) entry which is preliminary data.</text>
</comment>
<gene>
    <name evidence="10" type="ORF">FHX73_111003</name>
</gene>
<evidence type="ECO:0000256" key="5">
    <source>
        <dbReference type="PROSITE-ProRule" id="PRU01240"/>
    </source>
</evidence>
<feature type="transmembrane region" description="Helical" evidence="7">
    <location>
        <begin position="375"/>
        <end position="396"/>
    </location>
</feature>
<feature type="chain" id="PRO_5022218295" evidence="8">
    <location>
        <begin position="43"/>
        <end position="408"/>
    </location>
</feature>
<sequence length="408" mass="39636">MPEVTPDGRSPDAASGWCQVRRVLAGCAALAIAAMGAGPALADDPSAAPGTLPGIAQQRTGNGCLPAGGTPVTAVPWPQAYLRPDQAWPLAEGQGVTVAVLGSGADDTAGALGGRLTRAPRLPGGGGDPARDCVGHGTFLADLIAAARHDGTGFAGVAPAARLLAVGVTDDTGATNPALLAAGLRTAADAGARVICVGATVPQGSDELHDAVRYAVAKGALVVAPAGADSGQQPLAAAYPAGYPEVLAVRDLGPGGAPATNTSYAGGVDLAAPGDSVMSLGPGGTGYFTGSGASFAAAFTSGAAALVLSRTPDLTPTQLTHRLLTTAYPSAVPSLDLVAAVTDAAPTSTSPAPSPPLSALAMPTRPKPSPAPAQAVTVALAALAAALLTGLAALVVPRGRRQGWRPGS</sequence>
<dbReference type="PANTHER" id="PTHR43806">
    <property type="entry name" value="PEPTIDASE S8"/>
    <property type="match status" value="1"/>
</dbReference>
<evidence type="ECO:0000256" key="7">
    <source>
        <dbReference type="SAM" id="Phobius"/>
    </source>
</evidence>